<dbReference type="STRING" id="64969.SAMN02745127_00710"/>
<dbReference type="Proteomes" id="UP000191418">
    <property type="component" value="Unassembled WGS sequence"/>
</dbReference>
<gene>
    <name evidence="1" type="ORF">BTE48_04275</name>
</gene>
<organism evidence="1 2">
    <name type="scientific">Oceanospirillum multiglobuliferum</name>
    <dbReference type="NCBI Taxonomy" id="64969"/>
    <lineage>
        <taxon>Bacteria</taxon>
        <taxon>Pseudomonadati</taxon>
        <taxon>Pseudomonadota</taxon>
        <taxon>Gammaproteobacteria</taxon>
        <taxon>Oceanospirillales</taxon>
        <taxon>Oceanospirillaceae</taxon>
        <taxon>Oceanospirillum</taxon>
    </lineage>
</organism>
<dbReference type="AlphaFoldDB" id="A0A1T4M8P5"/>
<name>A0A1T4M8P5_9GAMM</name>
<accession>A0A1T4M8P5</accession>
<evidence type="ECO:0000313" key="2">
    <source>
        <dbReference type="Proteomes" id="UP000191418"/>
    </source>
</evidence>
<comment type="caution">
    <text evidence="1">The sequence shown here is derived from an EMBL/GenBank/DDBJ whole genome shotgun (WGS) entry which is preliminary data.</text>
</comment>
<evidence type="ECO:0000313" key="1">
    <source>
        <dbReference type="EMBL" id="OPX56201.1"/>
    </source>
</evidence>
<reference evidence="1 2" key="1">
    <citation type="submission" date="2017-01" db="EMBL/GenBank/DDBJ databases">
        <title>Genome Sequencing of a Marine Spirillum, Oceanospirillum multiglobuliferum ATCC 33336, from Japan.</title>
        <authorList>
            <person name="Carney J.G."/>
            <person name="Trachtenberg A.M."/>
            <person name="Rheaume B.A."/>
            <person name="Linnane J.D."/>
            <person name="Pitts N.L."/>
            <person name="Mykles D.L."/>
            <person name="Maclea K.S."/>
        </authorList>
    </citation>
    <scope>NUCLEOTIDE SEQUENCE [LARGE SCALE GENOMIC DNA]</scope>
    <source>
        <strain evidence="1 2">ATCC 33336</strain>
    </source>
</reference>
<dbReference type="EMBL" id="MTSM01000004">
    <property type="protein sequence ID" value="OPX56201.1"/>
    <property type="molecule type" value="Genomic_DNA"/>
</dbReference>
<proteinExistence type="predicted"/>
<protein>
    <submittedName>
        <fullName evidence="1">Uncharacterized protein</fullName>
    </submittedName>
</protein>
<sequence length="66" mass="7598">MLFLLEMPLKGSTMMCLTFLHIDLVQKTINIASPFCNLLTKSGLIFEYKVMGMLYRPQLDDIVPLF</sequence>
<keyword evidence="2" id="KW-1185">Reference proteome</keyword>